<dbReference type="GO" id="GO:0140359">
    <property type="term" value="F:ABC-type transporter activity"/>
    <property type="evidence" value="ECO:0007669"/>
    <property type="project" value="InterPro"/>
</dbReference>
<sequence length="270" mass="30890">MQLTTFFNPFSRGWQFRELIYGMAKREILSRYRGSWLGVLWTLVTPVLLLLVYMFVFGLIFKARWPQSNGVDEGFASLLFCGIIVYLMFSEMLTRSPRLVVDNANYVKKVVFPLEIMSWVALVNSLFHFLIACGVLLVFLLLSGKGLAVTLLLLPFLMLQFILFLAGLSWFLGALGVYVRDVTYVSGFLATAMTFLSPVFYPASAVPEKFRFLMDINPLTYYIESFRKLLVLGEIPNPISALIALIVSCVMFYFGYWFFHKVRKGFADVL</sequence>
<dbReference type="RefSeq" id="WP_138986554.1">
    <property type="nucleotide sequence ID" value="NZ_CP043869.1"/>
</dbReference>
<dbReference type="KEGG" id="ncu:F0U83_03545"/>
<dbReference type="PANTHER" id="PTHR30413">
    <property type="entry name" value="INNER MEMBRANE TRANSPORT PERMEASE"/>
    <property type="match status" value="1"/>
</dbReference>
<feature type="transmembrane region" description="Helical" evidence="11">
    <location>
        <begin position="239"/>
        <end position="259"/>
    </location>
</feature>
<name>A0A5P1R889_9GAMM</name>
<dbReference type="GO" id="GO:0015920">
    <property type="term" value="P:lipopolysaccharide transport"/>
    <property type="evidence" value="ECO:0007669"/>
    <property type="project" value="TreeGrafter"/>
</dbReference>
<evidence type="ECO:0000256" key="5">
    <source>
        <dbReference type="ARBA" id="ARBA00022597"/>
    </source>
</evidence>
<feature type="transmembrane region" description="Helical" evidence="11">
    <location>
        <begin position="36"/>
        <end position="61"/>
    </location>
</feature>
<feature type="transmembrane region" description="Helical" evidence="11">
    <location>
        <begin position="148"/>
        <end position="172"/>
    </location>
</feature>
<dbReference type="Proteomes" id="UP000324760">
    <property type="component" value="Chromosome"/>
</dbReference>
<dbReference type="OrthoDB" id="9786910at2"/>
<evidence type="ECO:0000256" key="6">
    <source>
        <dbReference type="ARBA" id="ARBA00022692"/>
    </source>
</evidence>
<dbReference type="PRINTS" id="PR00164">
    <property type="entry name" value="ABC2TRNSPORT"/>
</dbReference>
<evidence type="ECO:0000256" key="3">
    <source>
        <dbReference type="ARBA" id="ARBA00022448"/>
    </source>
</evidence>
<dbReference type="AlphaFoldDB" id="A0A5P1R889"/>
<keyword evidence="7" id="KW-0972">Capsule biogenesis/degradation</keyword>
<keyword evidence="4 11" id="KW-1003">Cell membrane</keyword>
<keyword evidence="5" id="KW-0762">Sugar transport</keyword>
<keyword evidence="9" id="KW-0625">Polysaccharide transport</keyword>
<evidence type="ECO:0000256" key="4">
    <source>
        <dbReference type="ARBA" id="ARBA00022475"/>
    </source>
</evidence>
<evidence type="ECO:0000256" key="8">
    <source>
        <dbReference type="ARBA" id="ARBA00022989"/>
    </source>
</evidence>
<dbReference type="PIRSF" id="PIRSF006648">
    <property type="entry name" value="DrrB"/>
    <property type="match status" value="1"/>
</dbReference>
<evidence type="ECO:0000259" key="12">
    <source>
        <dbReference type="PROSITE" id="PS51012"/>
    </source>
</evidence>
<evidence type="ECO:0000313" key="14">
    <source>
        <dbReference type="Proteomes" id="UP000324760"/>
    </source>
</evidence>
<feature type="domain" description="ABC transmembrane type-2" evidence="12">
    <location>
        <begin position="37"/>
        <end position="262"/>
    </location>
</feature>
<keyword evidence="10 11" id="KW-0472">Membrane</keyword>
<feature type="transmembrane region" description="Helical" evidence="11">
    <location>
        <begin position="184"/>
        <end position="203"/>
    </location>
</feature>
<protein>
    <recommendedName>
        <fullName evidence="11">Transport permease protein</fullName>
    </recommendedName>
</protein>
<evidence type="ECO:0000256" key="11">
    <source>
        <dbReference type="RuleBase" id="RU361157"/>
    </source>
</evidence>
<evidence type="ECO:0000256" key="2">
    <source>
        <dbReference type="ARBA" id="ARBA00007783"/>
    </source>
</evidence>
<dbReference type="InterPro" id="IPR013525">
    <property type="entry name" value="ABC2_TM"/>
</dbReference>
<accession>A0A5P1R889</accession>
<keyword evidence="14" id="KW-1185">Reference proteome</keyword>
<feature type="transmembrane region" description="Helical" evidence="11">
    <location>
        <begin position="116"/>
        <end position="142"/>
    </location>
</feature>
<evidence type="ECO:0000256" key="7">
    <source>
        <dbReference type="ARBA" id="ARBA00022903"/>
    </source>
</evidence>
<dbReference type="GO" id="GO:0015774">
    <property type="term" value="P:polysaccharide transport"/>
    <property type="evidence" value="ECO:0007669"/>
    <property type="project" value="UniProtKB-KW"/>
</dbReference>
<keyword evidence="8 11" id="KW-1133">Transmembrane helix</keyword>
<dbReference type="InterPro" id="IPR000412">
    <property type="entry name" value="ABC_2_transport"/>
</dbReference>
<keyword evidence="6 11" id="KW-0812">Transmembrane</keyword>
<comment type="similarity">
    <text evidence="2 11">Belongs to the ABC-2 integral membrane protein family.</text>
</comment>
<evidence type="ECO:0000256" key="10">
    <source>
        <dbReference type="ARBA" id="ARBA00023136"/>
    </source>
</evidence>
<evidence type="ECO:0000256" key="1">
    <source>
        <dbReference type="ARBA" id="ARBA00004651"/>
    </source>
</evidence>
<evidence type="ECO:0000313" key="13">
    <source>
        <dbReference type="EMBL" id="QEQ95850.1"/>
    </source>
</evidence>
<comment type="subcellular location">
    <subcellularLocation>
        <location evidence="11">Cell inner membrane</location>
        <topology evidence="11">Multi-pass membrane protein</topology>
    </subcellularLocation>
    <subcellularLocation>
        <location evidence="1">Cell membrane</location>
        <topology evidence="1">Multi-pass membrane protein</topology>
    </subcellularLocation>
</comment>
<dbReference type="PROSITE" id="PS51012">
    <property type="entry name" value="ABC_TM2"/>
    <property type="match status" value="1"/>
</dbReference>
<dbReference type="Pfam" id="PF01061">
    <property type="entry name" value="ABC2_membrane"/>
    <property type="match status" value="1"/>
</dbReference>
<reference evidence="13 14" key="1">
    <citation type="journal article" date="2019" name="Biochem. Eng. J.">
        <title>Metabolic engineering of the marine bacteria Neptunomonas concharum for the production of acetoin and meso-2,3-butanediol from acetate.</title>
        <authorList>
            <person name="Li W."/>
            <person name="Pu N."/>
            <person name="Liu C.-X."/>
            <person name="Yuan Q.-P."/>
            <person name="Li Z.-J."/>
        </authorList>
    </citation>
    <scope>NUCLEOTIDE SEQUENCE [LARGE SCALE GENOMIC DNA]</scope>
    <source>
        <strain evidence="13 14">JCM17730</strain>
    </source>
</reference>
<dbReference type="EMBL" id="CP043869">
    <property type="protein sequence ID" value="QEQ95850.1"/>
    <property type="molecule type" value="Genomic_DNA"/>
</dbReference>
<dbReference type="InterPro" id="IPR047817">
    <property type="entry name" value="ABC2_TM_bact-type"/>
</dbReference>
<dbReference type="PANTHER" id="PTHR30413:SF10">
    <property type="entry name" value="CAPSULE POLYSACCHARIDE EXPORT INNER-MEMBRANE PROTEIN CTRC"/>
    <property type="match status" value="1"/>
</dbReference>
<organism evidence="13 14">
    <name type="scientific">Neptunomonas concharum</name>
    <dbReference type="NCBI Taxonomy" id="1031538"/>
    <lineage>
        <taxon>Bacteria</taxon>
        <taxon>Pseudomonadati</taxon>
        <taxon>Pseudomonadota</taxon>
        <taxon>Gammaproteobacteria</taxon>
        <taxon>Oceanospirillales</taxon>
        <taxon>Oceanospirillaceae</taxon>
        <taxon>Neptunomonas</taxon>
    </lineage>
</organism>
<evidence type="ECO:0000256" key="9">
    <source>
        <dbReference type="ARBA" id="ARBA00023047"/>
    </source>
</evidence>
<proteinExistence type="inferred from homology"/>
<keyword evidence="3 11" id="KW-0813">Transport</keyword>
<dbReference type="GO" id="GO:0043190">
    <property type="term" value="C:ATP-binding cassette (ABC) transporter complex"/>
    <property type="evidence" value="ECO:0007669"/>
    <property type="project" value="InterPro"/>
</dbReference>
<gene>
    <name evidence="13" type="ORF">F0U83_03545</name>
</gene>
<feature type="transmembrane region" description="Helical" evidence="11">
    <location>
        <begin position="73"/>
        <end position="89"/>
    </location>
</feature>